<feature type="compositionally biased region" description="Polar residues" evidence="10">
    <location>
        <begin position="775"/>
        <end position="784"/>
    </location>
</feature>
<dbReference type="PANTHER" id="PTHR12117:SF0">
    <property type="entry name" value="PROLYL 3-HYDROXYLASE OGFOD1"/>
    <property type="match status" value="1"/>
</dbReference>
<dbReference type="GO" id="GO:0005737">
    <property type="term" value="C:cytoplasm"/>
    <property type="evidence" value="ECO:0007669"/>
    <property type="project" value="TreeGrafter"/>
</dbReference>
<keyword evidence="5" id="KW-0223">Dioxygenase</keyword>
<accession>A0A2P2I2T1</accession>
<organism evidence="12">
    <name type="scientific">Hirondellea gigas</name>
    <dbReference type="NCBI Taxonomy" id="1518452"/>
    <lineage>
        <taxon>Eukaryota</taxon>
        <taxon>Metazoa</taxon>
        <taxon>Ecdysozoa</taxon>
        <taxon>Arthropoda</taxon>
        <taxon>Crustacea</taxon>
        <taxon>Multicrustacea</taxon>
        <taxon>Malacostraca</taxon>
        <taxon>Eumalacostraca</taxon>
        <taxon>Peracarida</taxon>
        <taxon>Amphipoda</taxon>
        <taxon>Amphilochidea</taxon>
        <taxon>Lysianassida</taxon>
        <taxon>Lysianassidira</taxon>
        <taxon>Lysianassoidea</taxon>
        <taxon>Lysianassidae</taxon>
        <taxon>Hirondellea</taxon>
    </lineage>
</organism>
<dbReference type="InterPro" id="IPR005123">
    <property type="entry name" value="Oxoglu/Fe-dep_dioxygenase_dom"/>
</dbReference>
<feature type="region of interest" description="Disordered" evidence="10">
    <location>
        <begin position="664"/>
        <end position="708"/>
    </location>
</feature>
<evidence type="ECO:0000256" key="5">
    <source>
        <dbReference type="ARBA" id="ARBA00022964"/>
    </source>
</evidence>
<evidence type="ECO:0000259" key="11">
    <source>
        <dbReference type="PROSITE" id="PS51471"/>
    </source>
</evidence>
<dbReference type="Gene3D" id="2.60.120.620">
    <property type="entry name" value="q2cbj1_9rhob like domain"/>
    <property type="match status" value="2"/>
</dbReference>
<comment type="cofactor">
    <cofactor evidence="1">
        <name>L-ascorbate</name>
        <dbReference type="ChEBI" id="CHEBI:38290"/>
    </cofactor>
</comment>
<keyword evidence="4" id="KW-0847">Vitamin C</keyword>
<dbReference type="EMBL" id="IACF01002692">
    <property type="protein sequence ID" value="LAB68337.1"/>
    <property type="molecule type" value="mRNA"/>
</dbReference>
<evidence type="ECO:0000256" key="3">
    <source>
        <dbReference type="ARBA" id="ARBA00022723"/>
    </source>
</evidence>
<reference evidence="12" key="1">
    <citation type="journal article" date="2018" name="Biosci. Biotechnol. Biochem.">
        <title>Polysaccharide hydrolase of the hadal zone amphipods Hirondellea gigas.</title>
        <authorList>
            <person name="Kobayashi H."/>
            <person name="Nagahama T."/>
            <person name="Arai W."/>
            <person name="Sasagawa Y."/>
            <person name="Umeda M."/>
            <person name="Hayashi T."/>
            <person name="Nikaido I."/>
            <person name="Watanabe H."/>
            <person name="Oguri K."/>
            <person name="Kitazato H."/>
            <person name="Fujioka K."/>
            <person name="Kido Y."/>
            <person name="Takami H."/>
        </authorList>
    </citation>
    <scope>NUCLEOTIDE SEQUENCE</scope>
    <source>
        <tissue evidence="12">Whole body</tissue>
    </source>
</reference>
<feature type="compositionally biased region" description="Polar residues" evidence="10">
    <location>
        <begin position="214"/>
        <end position="231"/>
    </location>
</feature>
<dbReference type="InterPro" id="IPR039558">
    <property type="entry name" value="TPA1/OFD1_N"/>
</dbReference>
<feature type="region of interest" description="Disordered" evidence="10">
    <location>
        <begin position="79"/>
        <end position="99"/>
    </location>
</feature>
<dbReference type="Pfam" id="PF13661">
    <property type="entry name" value="2OG-FeII_Oxy_4"/>
    <property type="match status" value="1"/>
</dbReference>
<dbReference type="PANTHER" id="PTHR12117">
    <property type="entry name" value="HISTONE ACETYLTRANSFERASE COMPLEX"/>
    <property type="match status" value="1"/>
</dbReference>
<feature type="compositionally biased region" description="Acidic residues" evidence="10">
    <location>
        <begin position="667"/>
        <end position="676"/>
    </location>
</feature>
<dbReference type="InterPro" id="IPR006620">
    <property type="entry name" value="Pro_4_hyd_alph"/>
</dbReference>
<feature type="compositionally biased region" description="Basic and acidic residues" evidence="10">
    <location>
        <begin position="186"/>
        <end position="213"/>
    </location>
</feature>
<keyword evidence="6" id="KW-0560">Oxidoreductase</keyword>
<dbReference type="GO" id="GO:0005506">
    <property type="term" value="F:iron ion binding"/>
    <property type="evidence" value="ECO:0007669"/>
    <property type="project" value="InterPro"/>
</dbReference>
<evidence type="ECO:0000256" key="1">
    <source>
        <dbReference type="ARBA" id="ARBA00001961"/>
    </source>
</evidence>
<feature type="compositionally biased region" description="Basic and acidic residues" evidence="10">
    <location>
        <begin position="248"/>
        <end position="266"/>
    </location>
</feature>
<feature type="region of interest" description="Disordered" evidence="10">
    <location>
        <begin position="185"/>
        <end position="266"/>
    </location>
</feature>
<keyword evidence="3" id="KW-0479">Metal-binding</keyword>
<feature type="compositionally biased region" description="Basic and acidic residues" evidence="10">
    <location>
        <begin position="677"/>
        <end position="704"/>
    </location>
</feature>
<feature type="compositionally biased region" description="Basic and acidic residues" evidence="10">
    <location>
        <begin position="19"/>
        <end position="29"/>
    </location>
</feature>
<dbReference type="PROSITE" id="PS51471">
    <property type="entry name" value="FE2OG_OXY"/>
    <property type="match status" value="1"/>
</dbReference>
<feature type="compositionally biased region" description="Basic and acidic residues" evidence="10">
    <location>
        <begin position="1"/>
        <end position="10"/>
    </location>
</feature>
<dbReference type="GO" id="GO:0006449">
    <property type="term" value="P:regulation of translational termination"/>
    <property type="evidence" value="ECO:0007669"/>
    <property type="project" value="TreeGrafter"/>
</dbReference>
<evidence type="ECO:0000256" key="9">
    <source>
        <dbReference type="ARBA" id="ARBA00047444"/>
    </source>
</evidence>
<evidence type="ECO:0000256" key="2">
    <source>
        <dbReference type="ARBA" id="ARBA00007443"/>
    </source>
</evidence>
<keyword evidence="7" id="KW-0408">Iron</keyword>
<evidence type="ECO:0000256" key="6">
    <source>
        <dbReference type="ARBA" id="ARBA00023002"/>
    </source>
</evidence>
<name>A0A2P2I2T1_9CRUS</name>
<dbReference type="SMART" id="SM00702">
    <property type="entry name" value="P4Hc"/>
    <property type="match status" value="1"/>
</dbReference>
<dbReference type="Pfam" id="PF10637">
    <property type="entry name" value="Ofd1_CTDD"/>
    <property type="match status" value="2"/>
</dbReference>
<dbReference type="AlphaFoldDB" id="A0A2P2I2T1"/>
<comment type="catalytic activity">
    <reaction evidence="9">
        <text>[ribosomal protein uS12]-L-proline + 2-oxoglutarate + O2 = [ribosomal protein uS12]-(3S)-3-hydroxy-L-proline + succinate + CO2</text>
        <dbReference type="Rhea" id="RHEA:54156"/>
        <dbReference type="Rhea" id="RHEA-COMP:13816"/>
        <dbReference type="Rhea" id="RHEA-COMP:13818"/>
        <dbReference type="ChEBI" id="CHEBI:15379"/>
        <dbReference type="ChEBI" id="CHEBI:16526"/>
        <dbReference type="ChEBI" id="CHEBI:16810"/>
        <dbReference type="ChEBI" id="CHEBI:30031"/>
        <dbReference type="ChEBI" id="CHEBI:50342"/>
        <dbReference type="ChEBI" id="CHEBI:85428"/>
    </reaction>
</comment>
<dbReference type="InterPro" id="IPR019601">
    <property type="entry name" value="Oxoglutarate/Fe-dep_Oase_C"/>
</dbReference>
<feature type="region of interest" description="Disordered" evidence="10">
    <location>
        <begin position="722"/>
        <end position="784"/>
    </location>
</feature>
<dbReference type="GO" id="GO:0031543">
    <property type="term" value="F:peptidyl-proline dioxygenase activity"/>
    <property type="evidence" value="ECO:0007669"/>
    <property type="project" value="TreeGrafter"/>
</dbReference>
<sequence length="933" mass="105092">MAKLKEKQKILNEPNKFNQKIELDNEKNGHQNSSGSYAEYVKEALQSQLQLANFDGLKKNTNICNEISHGSQLHLSAVSGLNPNVNENPKKRKRRSIPDMGCTLTDKDLDLNNIETEMQLEMFKGKSIADAVKVIMKDAGEFDGKGMIVRSSNKKKKHSSSIKKNNNRLTAVKNDVKLVKNIAKTPETDSNLKKNKQNKKDNLTDLGKEDSKTVRNSSTSTISDNLENNANMKKKSKKTKVVTTTEAEASHNTDKNKQLEGDKFDSSFAEKTKTDVQMLERKSKKKNKIPENLLAAATAAEEARESKSSGINAAYTSKSFRKQFKRTWKGKLQCDMECNNGGELLQKPFNVARLPDFVTSSSHLLVRLRKQLEGLPMREKNNDMYKFHQSDELPDDGACGEVREFLQGTVKDWLSSLTGIQLNDKLALSASLYKHTDTLVCHDDELEGRRIAFILYLTEHSWGPQDGGSLDIFSVDDSGRPDRVVKRLYPQYNSFAFFEVSPVSFHQVAEVINPREPRLSINGWFHGCDVPRPPRPSPPVRHYAVPGHVQMETVYEWINPLYLAESLQSNIRSQFKRDSEIQLDDFIPEGKYNELCAALTGMRCEDWQWAGPPNRLHYQICRHKCSLPPALQQFMRVMRSEAVMLVLAQLSGLPLHPLCTQDTRDCSDDDDDDEADSEKLFSDDEEQVSREEQENNSDIEHDDSNDSTATLKDILKKHRKAARKLAHDDTRSNGDNSGIEKPWTPDVGVYLERKSRKSAKKTPKEDGGGTDESENGQQESSTTKGLGSVFCSVRKMSHGCYSVILDDDNLATGDDTAGDMNANGERSSHNKIPKDGKLPTEMRNSFVLDVAFYCNVPEGWNESMGGYTAYVAKGEAEELLSIVPRCNSLALVYRDHQTFGFNKHVNCSSRTRQKDHATVAGSDHFHQIFLQYK</sequence>
<feature type="domain" description="Fe2OG dioxygenase" evidence="11">
    <location>
        <begin position="424"/>
        <end position="527"/>
    </location>
</feature>
<evidence type="ECO:0000256" key="10">
    <source>
        <dbReference type="SAM" id="MobiDB-lite"/>
    </source>
</evidence>
<dbReference type="InterPro" id="IPR051842">
    <property type="entry name" value="uS12_prolyl_hydroxylase"/>
</dbReference>
<evidence type="ECO:0000256" key="7">
    <source>
        <dbReference type="ARBA" id="ARBA00023004"/>
    </source>
</evidence>
<evidence type="ECO:0000313" key="12">
    <source>
        <dbReference type="EMBL" id="LAB68337.1"/>
    </source>
</evidence>
<comment type="similarity">
    <text evidence="2">Belongs to the TPA1 family.</text>
</comment>
<protein>
    <recommendedName>
        <fullName evidence="8">uS12 prolyl 3-hydroxylase</fullName>
    </recommendedName>
</protein>
<dbReference type="GO" id="GO:0031418">
    <property type="term" value="F:L-ascorbic acid binding"/>
    <property type="evidence" value="ECO:0007669"/>
    <property type="project" value="UniProtKB-KW"/>
</dbReference>
<evidence type="ECO:0000256" key="8">
    <source>
        <dbReference type="ARBA" id="ARBA00029938"/>
    </source>
</evidence>
<feature type="region of interest" description="Disordered" evidence="10">
    <location>
        <begin position="1"/>
        <end position="34"/>
    </location>
</feature>
<evidence type="ECO:0000256" key="4">
    <source>
        <dbReference type="ARBA" id="ARBA00022896"/>
    </source>
</evidence>
<proteinExistence type="evidence at transcript level"/>